<feature type="transmembrane region" description="Helical" evidence="15">
    <location>
        <begin position="21"/>
        <end position="42"/>
    </location>
</feature>
<keyword evidence="7" id="KW-0067">ATP-binding</keyword>
<evidence type="ECO:0000259" key="19">
    <source>
        <dbReference type="PROSITE" id="PS50113"/>
    </source>
</evidence>
<evidence type="ECO:0000256" key="8">
    <source>
        <dbReference type="ARBA" id="ARBA00023012"/>
    </source>
</evidence>
<dbReference type="OrthoDB" id="8552871at2"/>
<dbReference type="InterPro" id="IPR008207">
    <property type="entry name" value="Sig_transdc_His_kin_Hpt_dom"/>
</dbReference>
<dbReference type="PROSITE" id="PS50112">
    <property type="entry name" value="PAS"/>
    <property type="match status" value="1"/>
</dbReference>
<dbReference type="SUPFAM" id="SSF55785">
    <property type="entry name" value="PYP-like sensor domain (PAS domain)"/>
    <property type="match status" value="1"/>
</dbReference>
<dbReference type="InterPro" id="IPR004358">
    <property type="entry name" value="Sig_transdc_His_kin-like_C"/>
</dbReference>
<dbReference type="Pfam" id="PF00989">
    <property type="entry name" value="PAS"/>
    <property type="match status" value="1"/>
</dbReference>
<evidence type="ECO:0000259" key="16">
    <source>
        <dbReference type="PROSITE" id="PS50109"/>
    </source>
</evidence>
<gene>
    <name evidence="21" type="ORF">ZRA01_29440</name>
</gene>
<dbReference type="InterPro" id="IPR001789">
    <property type="entry name" value="Sig_transdc_resp-reg_receiver"/>
</dbReference>
<evidence type="ECO:0000256" key="15">
    <source>
        <dbReference type="SAM" id="Phobius"/>
    </source>
</evidence>
<dbReference type="GO" id="GO:0005524">
    <property type="term" value="F:ATP binding"/>
    <property type="evidence" value="ECO:0007669"/>
    <property type="project" value="UniProtKB-KW"/>
</dbReference>
<evidence type="ECO:0000256" key="5">
    <source>
        <dbReference type="ARBA" id="ARBA00022741"/>
    </source>
</evidence>
<dbReference type="SMART" id="SM00448">
    <property type="entry name" value="REC"/>
    <property type="match status" value="2"/>
</dbReference>
<dbReference type="SUPFAM" id="SSF52172">
    <property type="entry name" value="CheY-like"/>
    <property type="match status" value="2"/>
</dbReference>
<feature type="domain" description="PAC" evidence="19">
    <location>
        <begin position="330"/>
        <end position="380"/>
    </location>
</feature>
<dbReference type="SMART" id="SM00091">
    <property type="entry name" value="PAS"/>
    <property type="match status" value="1"/>
</dbReference>
<evidence type="ECO:0000256" key="1">
    <source>
        <dbReference type="ARBA" id="ARBA00000085"/>
    </source>
</evidence>
<keyword evidence="5" id="KW-0547">Nucleotide-binding</keyword>
<keyword evidence="3 14" id="KW-0597">Phosphoprotein</keyword>
<dbReference type="GO" id="GO:0005886">
    <property type="term" value="C:plasma membrane"/>
    <property type="evidence" value="ECO:0007669"/>
    <property type="project" value="UniProtKB-SubCell"/>
</dbReference>
<dbReference type="EMBL" id="BJNV01000056">
    <property type="protein sequence ID" value="GEC96871.1"/>
    <property type="molecule type" value="Genomic_DNA"/>
</dbReference>
<comment type="function">
    <text evidence="9">Member of the two-component regulatory system BvgS/BvgA. Phosphorylates BvgA via a four-step phosphorelay in response to environmental signals.</text>
</comment>
<evidence type="ECO:0000256" key="14">
    <source>
        <dbReference type="PROSITE-ProRule" id="PRU00169"/>
    </source>
</evidence>
<dbReference type="PROSITE" id="PS50894">
    <property type="entry name" value="HPT"/>
    <property type="match status" value="1"/>
</dbReference>
<keyword evidence="15" id="KW-0812">Transmembrane</keyword>
<evidence type="ECO:0000313" key="21">
    <source>
        <dbReference type="EMBL" id="GEC96871.1"/>
    </source>
</evidence>
<feature type="domain" description="HPt" evidence="20">
    <location>
        <begin position="945"/>
        <end position="1038"/>
    </location>
</feature>
<dbReference type="InterPro" id="IPR005467">
    <property type="entry name" value="His_kinase_dom"/>
</dbReference>
<dbReference type="SUPFAM" id="SSF47384">
    <property type="entry name" value="Homodimeric domain of signal transducing histidine kinase"/>
    <property type="match status" value="1"/>
</dbReference>
<dbReference type="InterPro" id="IPR013767">
    <property type="entry name" value="PAS_fold"/>
</dbReference>
<dbReference type="CDD" id="cd00130">
    <property type="entry name" value="PAS"/>
    <property type="match status" value="1"/>
</dbReference>
<dbReference type="SMART" id="SM00387">
    <property type="entry name" value="HATPase_c"/>
    <property type="match status" value="1"/>
</dbReference>
<evidence type="ECO:0000256" key="10">
    <source>
        <dbReference type="ARBA" id="ARBA00064003"/>
    </source>
</evidence>
<dbReference type="GO" id="GO:0000155">
    <property type="term" value="F:phosphorelay sensor kinase activity"/>
    <property type="evidence" value="ECO:0007669"/>
    <property type="project" value="InterPro"/>
</dbReference>
<dbReference type="InterPro" id="IPR036097">
    <property type="entry name" value="HisK_dim/P_sf"/>
</dbReference>
<evidence type="ECO:0000256" key="3">
    <source>
        <dbReference type="ARBA" id="ARBA00022553"/>
    </source>
</evidence>
<evidence type="ECO:0000256" key="4">
    <source>
        <dbReference type="ARBA" id="ARBA00022679"/>
    </source>
</evidence>
<protein>
    <recommendedName>
        <fullName evidence="11">Sensory/regulatory protein RpfC</fullName>
        <ecNumber evidence="2">2.7.13.3</ecNumber>
    </recommendedName>
    <alternativeName>
        <fullName evidence="12">Virulence sensor protein BvgS</fullName>
    </alternativeName>
</protein>
<dbReference type="SMART" id="SM00388">
    <property type="entry name" value="HisKA"/>
    <property type="match status" value="1"/>
</dbReference>
<keyword evidence="4" id="KW-0808">Transferase</keyword>
<dbReference type="CDD" id="cd17546">
    <property type="entry name" value="REC_hyHK_CKI1_RcsC-like"/>
    <property type="match status" value="1"/>
</dbReference>
<feature type="domain" description="PAS" evidence="18">
    <location>
        <begin position="252"/>
        <end position="323"/>
    </location>
</feature>
<dbReference type="CDD" id="cd16922">
    <property type="entry name" value="HATPase_EvgS-ArcB-TorS-like"/>
    <property type="match status" value="1"/>
</dbReference>
<evidence type="ECO:0000256" key="9">
    <source>
        <dbReference type="ARBA" id="ARBA00058004"/>
    </source>
</evidence>
<evidence type="ECO:0000256" key="2">
    <source>
        <dbReference type="ARBA" id="ARBA00012438"/>
    </source>
</evidence>
<evidence type="ECO:0000313" key="22">
    <source>
        <dbReference type="Proteomes" id="UP000318422"/>
    </source>
</evidence>
<dbReference type="SUPFAM" id="SSF55874">
    <property type="entry name" value="ATPase domain of HSP90 chaperone/DNA topoisomerase II/histidine kinase"/>
    <property type="match status" value="1"/>
</dbReference>
<evidence type="ECO:0000256" key="7">
    <source>
        <dbReference type="ARBA" id="ARBA00022840"/>
    </source>
</evidence>
<dbReference type="PRINTS" id="PR00344">
    <property type="entry name" value="BCTRLSENSOR"/>
</dbReference>
<keyword evidence="15" id="KW-1133">Transmembrane helix</keyword>
<dbReference type="CDD" id="cd00088">
    <property type="entry name" value="HPT"/>
    <property type="match status" value="1"/>
</dbReference>
<dbReference type="Gene3D" id="1.20.120.160">
    <property type="entry name" value="HPT domain"/>
    <property type="match status" value="1"/>
</dbReference>
<dbReference type="Pfam" id="PF00072">
    <property type="entry name" value="Response_reg"/>
    <property type="match status" value="1"/>
</dbReference>
<dbReference type="InterPro" id="IPR011006">
    <property type="entry name" value="CheY-like_superfamily"/>
</dbReference>
<evidence type="ECO:0000259" key="17">
    <source>
        <dbReference type="PROSITE" id="PS50110"/>
    </source>
</evidence>
<feature type="domain" description="Histidine kinase" evidence="16">
    <location>
        <begin position="398"/>
        <end position="621"/>
    </location>
</feature>
<comment type="caution">
    <text evidence="21">The sequence shown here is derived from an EMBL/GenBank/DDBJ whole genome shotgun (WGS) entry which is preliminary data.</text>
</comment>
<keyword evidence="8" id="KW-0902">Two-component regulatory system</keyword>
<dbReference type="InterPro" id="IPR000700">
    <property type="entry name" value="PAS-assoc_C"/>
</dbReference>
<dbReference type="PROSITE" id="PS50110">
    <property type="entry name" value="RESPONSE_REGULATORY"/>
    <property type="match status" value="2"/>
</dbReference>
<evidence type="ECO:0000256" key="6">
    <source>
        <dbReference type="ARBA" id="ARBA00022777"/>
    </source>
</evidence>
<dbReference type="FunFam" id="1.10.287.130:FF:000002">
    <property type="entry name" value="Two-component osmosensing histidine kinase"/>
    <property type="match status" value="1"/>
</dbReference>
<keyword evidence="22" id="KW-1185">Reference proteome</keyword>
<dbReference type="InterPro" id="IPR036890">
    <property type="entry name" value="HATPase_C_sf"/>
</dbReference>
<comment type="catalytic activity">
    <reaction evidence="1">
        <text>ATP + protein L-histidine = ADP + protein N-phospho-L-histidine.</text>
        <dbReference type="EC" id="2.7.13.3"/>
    </reaction>
</comment>
<evidence type="ECO:0000256" key="12">
    <source>
        <dbReference type="ARBA" id="ARBA00070152"/>
    </source>
</evidence>
<dbReference type="Proteomes" id="UP000318422">
    <property type="component" value="Unassembled WGS sequence"/>
</dbReference>
<dbReference type="Gene3D" id="3.30.450.20">
    <property type="entry name" value="PAS domain"/>
    <property type="match status" value="1"/>
</dbReference>
<feature type="domain" description="Response regulatory" evidence="17">
    <location>
        <begin position="638"/>
        <end position="758"/>
    </location>
</feature>
<dbReference type="GO" id="GO:0006355">
    <property type="term" value="P:regulation of DNA-templated transcription"/>
    <property type="evidence" value="ECO:0007669"/>
    <property type="project" value="InterPro"/>
</dbReference>
<organism evidence="21 22">
    <name type="scientific">Zoogloea ramigera</name>
    <dbReference type="NCBI Taxonomy" id="350"/>
    <lineage>
        <taxon>Bacteria</taxon>
        <taxon>Pseudomonadati</taxon>
        <taxon>Pseudomonadota</taxon>
        <taxon>Betaproteobacteria</taxon>
        <taxon>Rhodocyclales</taxon>
        <taxon>Zoogloeaceae</taxon>
        <taxon>Zoogloea</taxon>
    </lineage>
</organism>
<dbReference type="Pfam" id="PF01627">
    <property type="entry name" value="Hpt"/>
    <property type="match status" value="1"/>
</dbReference>
<dbReference type="PANTHER" id="PTHR45339:SF5">
    <property type="entry name" value="HISTIDINE KINASE"/>
    <property type="match status" value="1"/>
</dbReference>
<dbReference type="CDD" id="cd00156">
    <property type="entry name" value="REC"/>
    <property type="match status" value="1"/>
</dbReference>
<dbReference type="PANTHER" id="PTHR45339">
    <property type="entry name" value="HYBRID SIGNAL TRANSDUCTION HISTIDINE KINASE J"/>
    <property type="match status" value="1"/>
</dbReference>
<dbReference type="CDD" id="cd00082">
    <property type="entry name" value="HisKA"/>
    <property type="match status" value="1"/>
</dbReference>
<name>A0A4Y4CVE7_ZOORA</name>
<dbReference type="EC" id="2.7.13.3" evidence="2"/>
<dbReference type="NCBIfam" id="TIGR00229">
    <property type="entry name" value="sensory_box"/>
    <property type="match status" value="1"/>
</dbReference>
<dbReference type="Pfam" id="PF00512">
    <property type="entry name" value="HisKA"/>
    <property type="match status" value="1"/>
</dbReference>
<keyword evidence="15" id="KW-0472">Membrane</keyword>
<sequence length="1040" mass="112251">MNDYLHRLASRVGFRTLGQQLALLFALLLTLSVGGYAVYVGLEQADFIEQLEHRHADELTTALAAALEPHVARGEATEIGAHLLLLEDYPHVRQATVTDRQGVPLASVRMTGSGTPRVEPLDRQPLVPPATGRAVASGPHIVAWASIGNNAPLGWLRLELAPASGENLAHILSDSLLAGILTLLGGTLAIRYFLRAPLRSLQQATAFAEGLEASHGNTLQAPGVVAEVRQLVDALNWTSIRLFDGQSALAASESRNRAITEASLDCIISTDTEGKVLEFNPAAERSFGISRADALHQPIADLIFPKRLRETQLQAVRELLQTPSQDTLYRRLEAIARHRDGREFPIEVALGASGAGANRMITAYLRDISDRKHSEALMREAKEVAEATSRSKSDFLANMSHEIRTPMNAILGMTDLALDTPLDDEQREYLILVKSSANGLLNIINDILDFSKIEAGKLDFEQIDFSLRDCVALAVRTLQQRATEKHLKLSVEVAPDVADSLIGDPHRLRQVLINLISNGIKFTPAGEVTVVVETDAQAGDGNQITLVFRVHDTGVGIPPEKQALIFDAFSQADTSTTRRYGGTGLGLTISAQLVQAMGGKIGVVSTPGEGSIFHFTARFELGQCAPAVDEKAHLEGLPVLVAVDNPAERARLVELLGQWRMHALPAPDAVTALLELERAAELGHPCRVALISTQLPDTEGFQLAEAIRGAKAAPPCIIMLAGEGRRGDGARCRELGIAAYLPMPALPSDQQPMPALASDLLDAILLSVDPLDDKADARPLITRHRLREQRRQLRVLLAEDNPVNRTLALRLLGKLGHQVEVANNGEEALGLHARGKFDIILMDVQMPVMGGFEATARIRAREAAGCPHTPIVAMTAHAMKGDRERCLEAGMDGYLSKPVHAPDLVEALLRHTDNTDPAPPRAVQPMADDDPVFERDKALFNLGNDTDLLEQLIVMYAEDEPRLVQDIDAALAAGDPEALSNAAHALKGAVSNFCAPRARASAEQLEHLGRDKRLGEAPAALAALHQELAALRRAFGLEGA</sequence>
<keyword evidence="6" id="KW-0418">Kinase</keyword>
<dbReference type="PROSITE" id="PS50109">
    <property type="entry name" value="HIS_KIN"/>
    <property type="match status" value="1"/>
</dbReference>
<proteinExistence type="predicted"/>
<dbReference type="Gene3D" id="3.40.50.2300">
    <property type="match status" value="2"/>
</dbReference>
<feature type="modified residue" description="4-aspartylphosphate" evidence="14">
    <location>
        <position position="843"/>
    </location>
</feature>
<dbReference type="InterPro" id="IPR036641">
    <property type="entry name" value="HPT_dom_sf"/>
</dbReference>
<dbReference type="FunFam" id="3.30.565.10:FF:000010">
    <property type="entry name" value="Sensor histidine kinase RcsC"/>
    <property type="match status" value="1"/>
</dbReference>
<dbReference type="Gene3D" id="3.30.565.10">
    <property type="entry name" value="Histidine kinase-like ATPase, C-terminal domain"/>
    <property type="match status" value="1"/>
</dbReference>
<dbReference type="InterPro" id="IPR003594">
    <property type="entry name" value="HATPase_dom"/>
</dbReference>
<evidence type="ECO:0000259" key="18">
    <source>
        <dbReference type="PROSITE" id="PS50112"/>
    </source>
</evidence>
<comment type="subunit">
    <text evidence="10">At low DSF concentrations, interacts with RpfF.</text>
</comment>
<accession>A0A4Y4CVE7</accession>
<dbReference type="SUPFAM" id="SSF47226">
    <property type="entry name" value="Histidine-containing phosphotransfer domain, HPT domain"/>
    <property type="match status" value="1"/>
</dbReference>
<reference evidence="21 22" key="1">
    <citation type="submission" date="2019-06" db="EMBL/GenBank/DDBJ databases">
        <title>Whole genome shotgun sequence of Zoogloea ramigera NBRC 15342.</title>
        <authorList>
            <person name="Hosoyama A."/>
            <person name="Uohara A."/>
            <person name="Ohji S."/>
            <person name="Ichikawa N."/>
        </authorList>
    </citation>
    <scope>NUCLEOTIDE SEQUENCE [LARGE SCALE GENOMIC DNA]</scope>
    <source>
        <strain evidence="21 22">NBRC 15342</strain>
    </source>
</reference>
<dbReference type="Gene3D" id="1.10.287.130">
    <property type="match status" value="1"/>
</dbReference>
<evidence type="ECO:0000259" key="20">
    <source>
        <dbReference type="PROSITE" id="PS50894"/>
    </source>
</evidence>
<feature type="modified residue" description="Phosphohistidine" evidence="13">
    <location>
        <position position="984"/>
    </location>
</feature>
<dbReference type="Pfam" id="PF02518">
    <property type="entry name" value="HATPase_c"/>
    <property type="match status" value="1"/>
</dbReference>
<dbReference type="InterPro" id="IPR003661">
    <property type="entry name" value="HisK_dim/P_dom"/>
</dbReference>
<dbReference type="AlphaFoldDB" id="A0A4Y4CVE7"/>
<evidence type="ECO:0000256" key="11">
    <source>
        <dbReference type="ARBA" id="ARBA00068150"/>
    </source>
</evidence>
<comment type="caution">
    <text evidence="14">Lacks conserved residue(s) required for the propagation of feature annotation.</text>
</comment>
<evidence type="ECO:0000256" key="13">
    <source>
        <dbReference type="PROSITE-ProRule" id="PRU00110"/>
    </source>
</evidence>
<dbReference type="InterPro" id="IPR035965">
    <property type="entry name" value="PAS-like_dom_sf"/>
</dbReference>
<dbReference type="RefSeq" id="WP_141353615.1">
    <property type="nucleotide sequence ID" value="NZ_BJNV01000056.1"/>
</dbReference>
<dbReference type="InterPro" id="IPR000014">
    <property type="entry name" value="PAS"/>
</dbReference>
<feature type="domain" description="Response regulatory" evidence="17">
    <location>
        <begin position="794"/>
        <end position="912"/>
    </location>
</feature>
<dbReference type="PROSITE" id="PS50113">
    <property type="entry name" value="PAC"/>
    <property type="match status" value="1"/>
</dbReference>